<name>A0A2H1V005_SPOFR</name>
<dbReference type="SUPFAM" id="SSF56634">
    <property type="entry name" value="Heme-dependent catalase-like"/>
    <property type="match status" value="2"/>
</dbReference>
<dbReference type="GO" id="GO:0046872">
    <property type="term" value="F:metal ion binding"/>
    <property type="evidence" value="ECO:0007669"/>
    <property type="project" value="UniProtKB-KW"/>
</dbReference>
<dbReference type="AlphaFoldDB" id="A0A2H1V005"/>
<dbReference type="PANTHER" id="PTHR11465">
    <property type="entry name" value="CATALASE"/>
    <property type="match status" value="1"/>
</dbReference>
<gene>
    <name evidence="10" type="ORF">SFRICE_003043</name>
</gene>
<organism evidence="10">
    <name type="scientific">Spodoptera frugiperda</name>
    <name type="common">Fall armyworm</name>
    <dbReference type="NCBI Taxonomy" id="7108"/>
    <lineage>
        <taxon>Eukaryota</taxon>
        <taxon>Metazoa</taxon>
        <taxon>Ecdysozoa</taxon>
        <taxon>Arthropoda</taxon>
        <taxon>Hexapoda</taxon>
        <taxon>Insecta</taxon>
        <taxon>Pterygota</taxon>
        <taxon>Neoptera</taxon>
        <taxon>Endopterygota</taxon>
        <taxon>Lepidoptera</taxon>
        <taxon>Glossata</taxon>
        <taxon>Ditrysia</taxon>
        <taxon>Noctuoidea</taxon>
        <taxon>Noctuidae</taxon>
        <taxon>Amphipyrinae</taxon>
        <taxon>Spodoptera</taxon>
    </lineage>
</organism>
<dbReference type="PROSITE" id="PS51402">
    <property type="entry name" value="CATALASE_3"/>
    <property type="match status" value="2"/>
</dbReference>
<dbReference type="PRINTS" id="PR00067">
    <property type="entry name" value="CATALASE"/>
</dbReference>
<keyword evidence="7" id="KW-0376">Hydrogen peroxide</keyword>
<evidence type="ECO:0000256" key="1">
    <source>
        <dbReference type="ARBA" id="ARBA00005329"/>
    </source>
</evidence>
<keyword evidence="4" id="KW-0479">Metal-binding</keyword>
<protein>
    <submittedName>
        <fullName evidence="10">SFRICE_003043</fullName>
    </submittedName>
</protein>
<keyword evidence="2" id="KW-0575">Peroxidase</keyword>
<evidence type="ECO:0000256" key="8">
    <source>
        <dbReference type="SAM" id="SignalP"/>
    </source>
</evidence>
<keyword evidence="6" id="KW-0408">Iron</keyword>
<evidence type="ECO:0000256" key="2">
    <source>
        <dbReference type="ARBA" id="ARBA00022559"/>
    </source>
</evidence>
<feature type="signal peptide" evidence="8">
    <location>
        <begin position="1"/>
        <end position="19"/>
    </location>
</feature>
<dbReference type="GO" id="GO:0004096">
    <property type="term" value="F:catalase activity"/>
    <property type="evidence" value="ECO:0007669"/>
    <property type="project" value="UniProtKB-EC"/>
</dbReference>
<reference evidence="10" key="1">
    <citation type="submission" date="2016-07" db="EMBL/GenBank/DDBJ databases">
        <authorList>
            <person name="Bretaudeau A."/>
        </authorList>
    </citation>
    <scope>NUCLEOTIDE SEQUENCE</scope>
    <source>
        <strain evidence="10">Rice</strain>
        <tissue evidence="10">Whole body</tissue>
    </source>
</reference>
<keyword evidence="3" id="KW-0349">Heme</keyword>
<dbReference type="EMBL" id="ODYU01000045">
    <property type="protein sequence ID" value="SOQ34149.1"/>
    <property type="molecule type" value="Genomic_DNA"/>
</dbReference>
<evidence type="ECO:0000256" key="5">
    <source>
        <dbReference type="ARBA" id="ARBA00023002"/>
    </source>
</evidence>
<dbReference type="InterPro" id="IPR010582">
    <property type="entry name" value="Catalase_immune_responsive"/>
</dbReference>
<dbReference type="GO" id="GO:0042744">
    <property type="term" value="P:hydrogen peroxide catabolic process"/>
    <property type="evidence" value="ECO:0007669"/>
    <property type="project" value="UniProtKB-KW"/>
</dbReference>
<proteinExistence type="inferred from homology"/>
<dbReference type="SMART" id="SM01060">
    <property type="entry name" value="Catalase"/>
    <property type="match status" value="2"/>
</dbReference>
<feature type="domain" description="Catalase core" evidence="9">
    <location>
        <begin position="542"/>
        <end position="922"/>
    </location>
</feature>
<dbReference type="GO" id="GO:0005777">
    <property type="term" value="C:peroxisome"/>
    <property type="evidence" value="ECO:0007669"/>
    <property type="project" value="TreeGrafter"/>
</dbReference>
<sequence>MCLKMLRLLFLVAMAVVTAKVQDDPAANQIVIFKEKSKGPIATMTTAAGAPIEQKEATVTLNERLIFNEYFMDTMTHLVRERIPERLVHAKAGGAFGYFEVTHDITDICKAKLFSKVGKKTPIAARFSPVVVERGGIDTSRDARGFALKFYTEDGNFDIVGFNTPMYVYKDPLLFPTFVRAQKRNPATNLLDPNMLWDFLTLRPESLHMFLLVFGDRGIPDGYRHMPGFGIHTFQVVNKHGDSHFIRFHFRPDAGIKNLRSEEARKLAGTDPDYATRDLYRAIGEGHYPSWTASIQVLSEEDVKEADFDVFDVTRVLPLDKYPLRPLGRFVLNKNPVNYFAEIEQLAYSPANLVPGILGGPDKVFEARRLAYRDAQYYRLGSNFFNIPVNCPLQNKAFPYNRDGVPPVKDNQKDIPNYYPNSFHGPVPYKEKDRVELIEVHQDQPDNFEQARELYINEMEPEERQRLVENILYSLGPATKFLQDRAVKMFGRIHSDLSDRIYQGLQANRTKNPYEIDLDDNPAADQLVLFKNRTEGPIAIMTTAAGAPIEYQSTITLNKRLLFNEFLMDSLTHVVRERIPERLVHAKAAGAFGYFEVTHDISDICRAKLFKKGEKTPIAARFSLVISERGGSDTQRDVRGFALKFYTKDGNFDIVGFNTPMYAYKDPILFPTFVRSQKRNPATDLHDPNMLWDYITINPESFHMFLLYFSDRGIPDGYRHMPGFGIHTYQVVNNRSENHFIRFHFLPDAGIKNILSEEARRIAGFDTDYSTRDLYNAIETGNFPSWTASIQVLTESDVKNAGFDVFDVTKVLPQDKYPLKPLGRFVLNRNPVNYFAEIEQLAFSPANLVDGILGGPDKVFEARRLAYRDAQYHRLGGNFLRIPVNCPMRHRAYPYNRDGMPPLNDNLGDIPNYYPNSFNGPVPYVDNNVGELIEIYQDEPNNFDQSRELYVNELDAEEKKRLVENIVYSLKNAAGFLQKRAIKMFKRIHQDLSERVLGRQD</sequence>
<keyword evidence="8" id="KW-0732">Signal</keyword>
<comment type="similarity">
    <text evidence="1">Belongs to the catalase family.</text>
</comment>
<accession>A0A2H1V005</accession>
<keyword evidence="5" id="KW-0560">Oxidoreductase</keyword>
<evidence type="ECO:0000256" key="7">
    <source>
        <dbReference type="ARBA" id="ARBA00023324"/>
    </source>
</evidence>
<evidence type="ECO:0000259" key="9">
    <source>
        <dbReference type="SMART" id="SM01060"/>
    </source>
</evidence>
<evidence type="ECO:0000256" key="4">
    <source>
        <dbReference type="ARBA" id="ARBA00022723"/>
    </source>
</evidence>
<dbReference type="InterPro" id="IPR011614">
    <property type="entry name" value="Catalase_core"/>
</dbReference>
<dbReference type="InterPro" id="IPR020835">
    <property type="entry name" value="Catalase_sf"/>
</dbReference>
<feature type="domain" description="Catalase core" evidence="9">
    <location>
        <begin position="45"/>
        <end position="427"/>
    </location>
</feature>
<dbReference type="PANTHER" id="PTHR11465:SF9">
    <property type="entry name" value="CATALASE"/>
    <property type="match status" value="1"/>
</dbReference>
<feature type="chain" id="PRO_5013809744" evidence="8">
    <location>
        <begin position="20"/>
        <end position="1001"/>
    </location>
</feature>
<evidence type="ECO:0000256" key="3">
    <source>
        <dbReference type="ARBA" id="ARBA00022617"/>
    </source>
</evidence>
<dbReference type="InterPro" id="IPR018028">
    <property type="entry name" value="Catalase"/>
</dbReference>
<dbReference type="GO" id="GO:0020037">
    <property type="term" value="F:heme binding"/>
    <property type="evidence" value="ECO:0007669"/>
    <property type="project" value="InterPro"/>
</dbReference>
<evidence type="ECO:0000313" key="10">
    <source>
        <dbReference type="EMBL" id="SOQ34149.1"/>
    </source>
</evidence>
<evidence type="ECO:0000256" key="6">
    <source>
        <dbReference type="ARBA" id="ARBA00023004"/>
    </source>
</evidence>
<dbReference type="GO" id="GO:0005739">
    <property type="term" value="C:mitochondrion"/>
    <property type="evidence" value="ECO:0007669"/>
    <property type="project" value="TreeGrafter"/>
</dbReference>
<dbReference type="Pfam" id="PF00199">
    <property type="entry name" value="Catalase"/>
    <property type="match status" value="2"/>
</dbReference>
<dbReference type="GO" id="GO:0042542">
    <property type="term" value="P:response to hydrogen peroxide"/>
    <property type="evidence" value="ECO:0007669"/>
    <property type="project" value="TreeGrafter"/>
</dbReference>
<dbReference type="Pfam" id="PF06628">
    <property type="entry name" value="Catalase-rel"/>
    <property type="match status" value="2"/>
</dbReference>
<dbReference type="Gene3D" id="2.40.180.10">
    <property type="entry name" value="Catalase core domain"/>
    <property type="match status" value="2"/>
</dbReference>